<dbReference type="InterPro" id="IPR052166">
    <property type="entry name" value="Diverse_Acyl-CoA_DH"/>
</dbReference>
<evidence type="ECO:0000256" key="4">
    <source>
        <dbReference type="ARBA" id="ARBA00022827"/>
    </source>
</evidence>
<feature type="domain" description="Acyl-CoA dehydrogenase/oxidase C-terminal" evidence="5">
    <location>
        <begin position="299"/>
        <end position="464"/>
    </location>
</feature>
<dbReference type="RefSeq" id="WP_394471427.1">
    <property type="nucleotide sequence ID" value="NZ_JBIGHY010000005.1"/>
</dbReference>
<protein>
    <submittedName>
        <fullName evidence="8">Acyl-CoA dehydrogenase</fullName>
        <ecNumber evidence="8">1.3.8.-</ecNumber>
    </submittedName>
</protein>
<dbReference type="Gene3D" id="1.20.140.10">
    <property type="entry name" value="Butyryl-CoA Dehydrogenase, subunit A, domain 3"/>
    <property type="match status" value="1"/>
</dbReference>
<keyword evidence="4" id="KW-0274">FAD</keyword>
<proteinExistence type="inferred from homology"/>
<comment type="caution">
    <text evidence="8">The sequence shown here is derived from an EMBL/GenBank/DDBJ whole genome shotgun (WGS) entry which is preliminary data.</text>
</comment>
<dbReference type="SUPFAM" id="SSF47203">
    <property type="entry name" value="Acyl-CoA dehydrogenase C-terminal domain-like"/>
    <property type="match status" value="1"/>
</dbReference>
<keyword evidence="3" id="KW-0285">Flavoprotein</keyword>
<dbReference type="InterPro" id="IPR046373">
    <property type="entry name" value="Acyl-CoA_Oxase/DH_mid-dom_sf"/>
</dbReference>
<dbReference type="PANTHER" id="PTHR42803">
    <property type="entry name" value="ACYL-COA DEHYDROGENASE"/>
    <property type="match status" value="1"/>
</dbReference>
<organism evidence="8 9">
    <name type="scientific">Pelomonas dachongensis</name>
    <dbReference type="NCBI Taxonomy" id="3299029"/>
    <lineage>
        <taxon>Bacteria</taxon>
        <taxon>Pseudomonadati</taxon>
        <taxon>Pseudomonadota</taxon>
        <taxon>Betaproteobacteria</taxon>
        <taxon>Burkholderiales</taxon>
        <taxon>Sphaerotilaceae</taxon>
        <taxon>Roseateles</taxon>
    </lineage>
</organism>
<dbReference type="SUPFAM" id="SSF56645">
    <property type="entry name" value="Acyl-CoA dehydrogenase NM domain-like"/>
    <property type="match status" value="1"/>
</dbReference>
<dbReference type="PANTHER" id="PTHR42803:SF3">
    <property type="entry name" value="ACYL-COA DEHYDROGENASE-RELATED"/>
    <property type="match status" value="1"/>
</dbReference>
<evidence type="ECO:0000259" key="5">
    <source>
        <dbReference type="Pfam" id="PF00441"/>
    </source>
</evidence>
<gene>
    <name evidence="8" type="ORF">ACG02S_15795</name>
</gene>
<dbReference type="EC" id="1.3.8.-" evidence="8"/>
<comment type="cofactor">
    <cofactor evidence="1">
        <name>FAD</name>
        <dbReference type="ChEBI" id="CHEBI:57692"/>
    </cofactor>
</comment>
<sequence length="602" mass="65633">MRQTLDFLLFDWLRISDLTTRERFAEHSAETFAAVLDTCERIARDKFAPFNRLADTQEPHIVSDAGGERVHLPQATHDATRAYAESGMLAAAQDYDVGGMQLPCVIEMAGNAFFSKASVAMGGYAMLTSGNASLLMAHGTPLQREVFAKNEFAGRWFGTMCLSEPQAGSSLSDITTRAELEDEGDVLGARYRLTGNKMWISGGEHEITENIIHLVLAKIPGPDGKQIPGIKGISLFIVPKWLVNERAELTGERNDVALAGLNHKLGYRGTTNCLLNFGEGRWTPQGRKGAIGYLVGKPGEGLRAMFHMMNEARIGVGLGAVMLGYAGYEASLEYAKQRPQGRPMTAAGKDAASPQRPIIEHADVRRMLLAQKSYVEGGLALELYCARLVDELNTSDNAAEAQAVLDVLIPIAKSWPSEWCLEANSLAIQVLGGAGYTRDFPVEQYWRDNRLNMIHEGTHGIQGLDLLGRKVVQQGGASLVATAARVQATIERAMQTDWAPQANQLAGALAQVGGATKKAWSTGQPEEALANATPYLQAFGHTVLAWLWLDVALAVEGDSDFAQGKRAAARYFFAYELPKIAAWLDVVARRESLCRDIKSEYF</sequence>
<dbReference type="InterPro" id="IPR006091">
    <property type="entry name" value="Acyl-CoA_Oxase/DH_mid-dom"/>
</dbReference>
<dbReference type="InterPro" id="IPR009075">
    <property type="entry name" value="AcylCo_DH/oxidase_C"/>
</dbReference>
<dbReference type="InterPro" id="IPR009100">
    <property type="entry name" value="AcylCoA_DH/oxidase_NM_dom_sf"/>
</dbReference>
<dbReference type="InterPro" id="IPR036250">
    <property type="entry name" value="AcylCo_DH-like_C"/>
</dbReference>
<name>A0ABW7EPE0_9BURK</name>
<evidence type="ECO:0000259" key="7">
    <source>
        <dbReference type="Pfam" id="PF12806"/>
    </source>
</evidence>
<dbReference type="InterPro" id="IPR025878">
    <property type="entry name" value="Acyl-CoA_dh-like_C_dom"/>
</dbReference>
<feature type="domain" description="Acetyl-CoA dehydrogenase-like C-terminal" evidence="7">
    <location>
        <begin position="483"/>
        <end position="594"/>
    </location>
</feature>
<keyword evidence="8" id="KW-0560">Oxidoreductase</keyword>
<comment type="similarity">
    <text evidence="2">Belongs to the acyl-CoA dehydrogenase family.</text>
</comment>
<dbReference type="GO" id="GO:0016491">
    <property type="term" value="F:oxidoreductase activity"/>
    <property type="evidence" value="ECO:0007669"/>
    <property type="project" value="UniProtKB-KW"/>
</dbReference>
<evidence type="ECO:0000256" key="3">
    <source>
        <dbReference type="ARBA" id="ARBA00022630"/>
    </source>
</evidence>
<feature type="domain" description="Acyl-CoA oxidase/dehydrogenase middle" evidence="6">
    <location>
        <begin position="160"/>
        <end position="276"/>
    </location>
</feature>
<accession>A0ABW7EPE0</accession>
<keyword evidence="9" id="KW-1185">Reference proteome</keyword>
<dbReference type="Proteomes" id="UP001606300">
    <property type="component" value="Unassembled WGS sequence"/>
</dbReference>
<evidence type="ECO:0000313" key="8">
    <source>
        <dbReference type="EMBL" id="MFG6415361.1"/>
    </source>
</evidence>
<dbReference type="Pfam" id="PF02770">
    <property type="entry name" value="Acyl-CoA_dh_M"/>
    <property type="match status" value="1"/>
</dbReference>
<evidence type="ECO:0000313" key="9">
    <source>
        <dbReference type="Proteomes" id="UP001606300"/>
    </source>
</evidence>
<evidence type="ECO:0000256" key="2">
    <source>
        <dbReference type="ARBA" id="ARBA00009347"/>
    </source>
</evidence>
<reference evidence="8 9" key="1">
    <citation type="submission" date="2024-09" db="EMBL/GenBank/DDBJ databases">
        <title>Novel species of the genus Pelomonas and Roseateles isolated from streams.</title>
        <authorList>
            <person name="Lu H."/>
        </authorList>
    </citation>
    <scope>NUCLEOTIDE SEQUENCE [LARGE SCALE GENOMIC DNA]</scope>
    <source>
        <strain evidence="8 9">DC23W</strain>
    </source>
</reference>
<evidence type="ECO:0000256" key="1">
    <source>
        <dbReference type="ARBA" id="ARBA00001974"/>
    </source>
</evidence>
<dbReference type="Pfam" id="PF00441">
    <property type="entry name" value="Acyl-CoA_dh_1"/>
    <property type="match status" value="1"/>
</dbReference>
<dbReference type="Pfam" id="PF12806">
    <property type="entry name" value="Acyl-CoA_dh_C"/>
    <property type="match status" value="1"/>
</dbReference>
<dbReference type="InterPro" id="IPR037069">
    <property type="entry name" value="AcylCoA_DH/ox_N_sf"/>
</dbReference>
<dbReference type="Gene3D" id="2.40.110.10">
    <property type="entry name" value="Butyryl-CoA Dehydrogenase, subunit A, domain 2"/>
    <property type="match status" value="1"/>
</dbReference>
<dbReference type="Gene3D" id="1.10.540.10">
    <property type="entry name" value="Acyl-CoA dehydrogenase/oxidase, N-terminal domain"/>
    <property type="match status" value="1"/>
</dbReference>
<evidence type="ECO:0000259" key="6">
    <source>
        <dbReference type="Pfam" id="PF02770"/>
    </source>
</evidence>
<dbReference type="EMBL" id="JBIGHY010000005">
    <property type="protein sequence ID" value="MFG6415361.1"/>
    <property type="molecule type" value="Genomic_DNA"/>
</dbReference>